<dbReference type="HOGENOM" id="CLU_033707_0_1_9"/>
<dbReference type="Pfam" id="PF13026">
    <property type="entry name" value="DUF3887"/>
    <property type="match status" value="1"/>
</dbReference>
<evidence type="ECO:0000313" key="4">
    <source>
        <dbReference type="EMBL" id="AJI24402.1"/>
    </source>
</evidence>
<sequence>MKKVKAALPLAVSLALGLQVLPMSTSPVQAEAAANAAHHSAKVEVKRANAFLTNVANGKTKEAKRYFSRSLQSKMSEDNLKIWWSALTAQFGSVKKIGTSVQGEVNTVHRNIEIPIEFEHVSATLTVRFSQNRQIDDWRIVPEERQFSFSTPSYDTPKNYSEKQLSIGKAPYELPATLTLPTRSKHQNVPVVILVHGSGPSDQDETFMSLKPFRDLASGLASRGIAVLRYNKRTYEHTAKMSGESKINVDDETTDDAVLAVKAMAKQKGIDSRNIFILGHSQGGMMMPRILKQTQDKSVRGSILLAAPSRTLPELMLEQFAYLVSLNQLPKEQLTFFQQQFAILQDPSFSPAQPPKEFLLGTPYFWYDLAHWHPAEVAKSQDTPLLFLQGARDYQVTTEDFEGWKQSLSQRSNTSFKLYPKLNHFFTEGTGEKSTPDEYAVSANIPSYVIDDIVKWVRETKK</sequence>
<feature type="signal peptide" evidence="1">
    <location>
        <begin position="1"/>
        <end position="30"/>
    </location>
</feature>
<feature type="domain" description="DUF3887" evidence="3">
    <location>
        <begin position="48"/>
        <end position="135"/>
    </location>
</feature>
<dbReference type="PROSITE" id="PS00708">
    <property type="entry name" value="PRO_ENDOPEP_SER"/>
    <property type="match status" value="1"/>
</dbReference>
<gene>
    <name evidence="4" type="ORF">BG04_231</name>
</gene>
<evidence type="ECO:0000259" key="3">
    <source>
        <dbReference type="Pfam" id="PF13026"/>
    </source>
</evidence>
<dbReference type="PANTHER" id="PTHR43265">
    <property type="entry name" value="ESTERASE ESTD"/>
    <property type="match status" value="1"/>
</dbReference>
<dbReference type="Proteomes" id="UP000031829">
    <property type="component" value="Chromosome"/>
</dbReference>
<dbReference type="EMBL" id="CP009920">
    <property type="protein sequence ID" value="AJI24402.1"/>
    <property type="molecule type" value="Genomic_DNA"/>
</dbReference>
<keyword evidence="4" id="KW-0378">Hydrolase</keyword>
<dbReference type="Gene3D" id="3.40.50.1820">
    <property type="entry name" value="alpha/beta hydrolase"/>
    <property type="match status" value="1"/>
</dbReference>
<dbReference type="InterPro" id="IPR000073">
    <property type="entry name" value="AB_hydrolase_1"/>
</dbReference>
<dbReference type="KEGG" id="bmeg:BG04_231"/>
<protein>
    <submittedName>
        <fullName evidence="4">Alpha/beta hydrolase fold family protein</fullName>
    </submittedName>
</protein>
<dbReference type="GO" id="GO:0004252">
    <property type="term" value="F:serine-type endopeptidase activity"/>
    <property type="evidence" value="ECO:0007669"/>
    <property type="project" value="InterPro"/>
</dbReference>
<dbReference type="InterPro" id="IPR029058">
    <property type="entry name" value="AB_hydrolase_fold"/>
</dbReference>
<dbReference type="Pfam" id="PF12697">
    <property type="entry name" value="Abhydrolase_6"/>
    <property type="match status" value="1"/>
</dbReference>
<feature type="domain" description="AB hydrolase-1" evidence="2">
    <location>
        <begin position="192"/>
        <end position="428"/>
    </location>
</feature>
<evidence type="ECO:0000313" key="5">
    <source>
        <dbReference type="Proteomes" id="UP000031829"/>
    </source>
</evidence>
<dbReference type="SUPFAM" id="SSF53474">
    <property type="entry name" value="alpha/beta-Hydrolases"/>
    <property type="match status" value="1"/>
</dbReference>
<dbReference type="InterPro" id="IPR053145">
    <property type="entry name" value="AB_hydrolase_Est10"/>
</dbReference>
<feature type="chain" id="PRO_5038376607" evidence="1">
    <location>
        <begin position="31"/>
        <end position="462"/>
    </location>
</feature>
<dbReference type="InterPro" id="IPR002471">
    <property type="entry name" value="Pept_S9_AS"/>
</dbReference>
<dbReference type="GO" id="GO:0052689">
    <property type="term" value="F:carboxylic ester hydrolase activity"/>
    <property type="evidence" value="ECO:0007669"/>
    <property type="project" value="TreeGrafter"/>
</dbReference>
<dbReference type="Gene3D" id="3.10.450.590">
    <property type="match status" value="1"/>
</dbReference>
<dbReference type="AlphaFoldDB" id="A0A0B6ATE0"/>
<dbReference type="GeneID" id="93643747"/>
<proteinExistence type="predicted"/>
<dbReference type="PANTHER" id="PTHR43265:SF1">
    <property type="entry name" value="ESTERASE ESTD"/>
    <property type="match status" value="1"/>
</dbReference>
<keyword evidence="1" id="KW-0732">Signal</keyword>
<dbReference type="RefSeq" id="WP_034650395.1">
    <property type="nucleotide sequence ID" value="NZ_BCVB01000006.1"/>
</dbReference>
<evidence type="ECO:0000259" key="2">
    <source>
        <dbReference type="Pfam" id="PF12697"/>
    </source>
</evidence>
<reference evidence="4 5" key="1">
    <citation type="journal article" date="2015" name="Genome Announc.">
        <title>Complete genome sequences for 35 biothreat assay-relevant bacillus species.</title>
        <authorList>
            <person name="Johnson S.L."/>
            <person name="Daligault H.E."/>
            <person name="Davenport K.W."/>
            <person name="Jaissle J."/>
            <person name="Frey K.G."/>
            <person name="Ladner J.T."/>
            <person name="Broomall S.M."/>
            <person name="Bishop-Lilly K.A."/>
            <person name="Bruce D.C."/>
            <person name="Gibbons H.S."/>
            <person name="Coyne S.R."/>
            <person name="Lo C.C."/>
            <person name="Meincke L."/>
            <person name="Munk A.C."/>
            <person name="Koroleva G.I."/>
            <person name="Rosenzweig C.N."/>
            <person name="Palacios G.F."/>
            <person name="Redden C.L."/>
            <person name="Minogue T.D."/>
            <person name="Chain P.S."/>
        </authorList>
    </citation>
    <scope>NUCLEOTIDE SEQUENCE [LARGE SCALE GENOMIC DNA]</scope>
    <source>
        <strain evidence="5">ATCC 14581 / DSM 32 / JCM 2506 / NBRC 15308 / NCIMB 9376 / NCTC 10342 / NRRL B-14308 / VKM B-512</strain>
    </source>
</reference>
<organism evidence="4 5">
    <name type="scientific">Priestia megaterium (strain ATCC 14581 / DSM 32 / CCUG 1817 / JCM 2506 / NBRC 15308 / NCIMB 9376 / NCTC 10342 / NRRL B-14308 / VKM B-512 / Ford 19)</name>
    <name type="common">Bacillus megaterium</name>
    <dbReference type="NCBI Taxonomy" id="1348623"/>
    <lineage>
        <taxon>Bacteria</taxon>
        <taxon>Bacillati</taxon>
        <taxon>Bacillota</taxon>
        <taxon>Bacilli</taxon>
        <taxon>Bacillales</taxon>
        <taxon>Bacillaceae</taxon>
        <taxon>Priestia</taxon>
    </lineage>
</organism>
<accession>A0A0B6ATE0</accession>
<name>A0A0B6ATE0_PRIM2</name>
<dbReference type="InterPro" id="IPR024981">
    <property type="entry name" value="DUF3887"/>
</dbReference>
<evidence type="ECO:0000256" key="1">
    <source>
        <dbReference type="SAM" id="SignalP"/>
    </source>
</evidence>
<dbReference type="GO" id="GO:0006508">
    <property type="term" value="P:proteolysis"/>
    <property type="evidence" value="ECO:0007669"/>
    <property type="project" value="InterPro"/>
</dbReference>